<dbReference type="Proteomes" id="UP000824120">
    <property type="component" value="Chromosome 12"/>
</dbReference>
<organism evidence="1 2">
    <name type="scientific">Solanum commersonii</name>
    <name type="common">Commerson's wild potato</name>
    <name type="synonym">Commerson's nightshade</name>
    <dbReference type="NCBI Taxonomy" id="4109"/>
    <lineage>
        <taxon>Eukaryota</taxon>
        <taxon>Viridiplantae</taxon>
        <taxon>Streptophyta</taxon>
        <taxon>Embryophyta</taxon>
        <taxon>Tracheophyta</taxon>
        <taxon>Spermatophyta</taxon>
        <taxon>Magnoliopsida</taxon>
        <taxon>eudicotyledons</taxon>
        <taxon>Gunneridae</taxon>
        <taxon>Pentapetalae</taxon>
        <taxon>asterids</taxon>
        <taxon>lamiids</taxon>
        <taxon>Solanales</taxon>
        <taxon>Solanaceae</taxon>
        <taxon>Solanoideae</taxon>
        <taxon>Solaneae</taxon>
        <taxon>Solanum</taxon>
    </lineage>
</organism>
<name>A0A9J5W983_SOLCO</name>
<gene>
    <name evidence="1" type="ORF">H5410_061880</name>
</gene>
<protein>
    <submittedName>
        <fullName evidence="1">Uncharacterized protein</fullName>
    </submittedName>
</protein>
<accession>A0A9J5W983</accession>
<evidence type="ECO:0000313" key="1">
    <source>
        <dbReference type="EMBL" id="KAG5572114.1"/>
    </source>
</evidence>
<reference evidence="1 2" key="1">
    <citation type="submission" date="2020-09" db="EMBL/GenBank/DDBJ databases">
        <title>De no assembly of potato wild relative species, Solanum commersonii.</title>
        <authorList>
            <person name="Cho K."/>
        </authorList>
    </citation>
    <scope>NUCLEOTIDE SEQUENCE [LARGE SCALE GENOMIC DNA]</scope>
    <source>
        <strain evidence="1">LZ3.2</strain>
        <tissue evidence="1">Leaf</tissue>
    </source>
</reference>
<dbReference type="AlphaFoldDB" id="A0A9J5W983"/>
<comment type="caution">
    <text evidence="1">The sequence shown here is derived from an EMBL/GenBank/DDBJ whole genome shotgun (WGS) entry which is preliminary data.</text>
</comment>
<proteinExistence type="predicted"/>
<sequence>MQLKGQLEFLSKGNLAILEYFEKKRAIADSLSESLYFVKDDGFISFVLNGLDSLYGIFKAAFNMRSGHITPAELFRLLQEGERLAEELRSITINTQFGYAPSHAM</sequence>
<dbReference type="OrthoDB" id="1303091at2759"/>
<evidence type="ECO:0000313" key="2">
    <source>
        <dbReference type="Proteomes" id="UP000824120"/>
    </source>
</evidence>
<dbReference type="EMBL" id="JACXVP010000012">
    <property type="protein sequence ID" value="KAG5572114.1"/>
    <property type="molecule type" value="Genomic_DNA"/>
</dbReference>
<keyword evidence="2" id="KW-1185">Reference proteome</keyword>